<keyword evidence="2" id="KW-1133">Transmembrane helix</keyword>
<keyword evidence="2" id="KW-0472">Membrane</keyword>
<comment type="caution">
    <text evidence="3">The sequence shown here is derived from an EMBL/GenBank/DDBJ whole genome shotgun (WGS) entry which is preliminary data.</text>
</comment>
<name>A0A927LDA5_9ACTN</name>
<dbReference type="EMBL" id="JACYXT010000029">
    <property type="protein sequence ID" value="MBD9729633.1"/>
    <property type="molecule type" value="Genomic_DNA"/>
</dbReference>
<feature type="region of interest" description="Disordered" evidence="1">
    <location>
        <begin position="17"/>
        <end position="42"/>
    </location>
</feature>
<sequence length="170" mass="17516">MAVFGWHEWWRRLTARRTVPGGGDPDAPPPGDPPETGGPAQLDDCTLKAYAMQEAEWAEALIRVESARVDGEIRLLSTRLLLGTFCASVLLLSIAVAGRVVPTTRFDATAPLATAITGAIAAALLTSLAAGIGRVLRARADAPRPGGLSVSPAPAAEPRPEPGPGPSAAP</sequence>
<dbReference type="AlphaFoldDB" id="A0A927LDA5"/>
<evidence type="ECO:0000313" key="4">
    <source>
        <dbReference type="Proteomes" id="UP000661025"/>
    </source>
</evidence>
<gene>
    <name evidence="3" type="ORF">IHE70_41940</name>
</gene>
<proteinExistence type="predicted"/>
<feature type="region of interest" description="Disordered" evidence="1">
    <location>
        <begin position="141"/>
        <end position="170"/>
    </location>
</feature>
<accession>A0A927LDA5</accession>
<dbReference type="GeneID" id="79934761"/>
<dbReference type="Proteomes" id="UP000661025">
    <property type="component" value="Unassembled WGS sequence"/>
</dbReference>
<feature type="compositionally biased region" description="Pro residues" evidence="1">
    <location>
        <begin position="155"/>
        <end position="170"/>
    </location>
</feature>
<reference evidence="3" key="1">
    <citation type="submission" date="2020-09" db="EMBL/GenBank/DDBJ databases">
        <title>Streptomyces canutascabiei sp. nov., which causes potato common scab and is distributed across the world.</title>
        <authorList>
            <person name="Nguyen H.P."/>
            <person name="Weisberg A.J."/>
            <person name="Chang J.H."/>
            <person name="Clarke C.R."/>
        </authorList>
    </citation>
    <scope>NUCLEOTIDE SEQUENCE</scope>
    <source>
        <strain evidence="3">ID-01-6.2a</strain>
    </source>
</reference>
<feature type="transmembrane region" description="Helical" evidence="2">
    <location>
        <begin position="80"/>
        <end position="100"/>
    </location>
</feature>
<dbReference type="RefSeq" id="WP_192365728.1">
    <property type="nucleotide sequence ID" value="NZ_CP119182.1"/>
</dbReference>
<protein>
    <submittedName>
        <fullName evidence="3">Uncharacterized protein</fullName>
    </submittedName>
</protein>
<keyword evidence="2" id="KW-0812">Transmembrane</keyword>
<organism evidence="3 4">
    <name type="scientific">Streptomyces caniscabiei</name>
    <dbReference type="NCBI Taxonomy" id="2746961"/>
    <lineage>
        <taxon>Bacteria</taxon>
        <taxon>Bacillati</taxon>
        <taxon>Actinomycetota</taxon>
        <taxon>Actinomycetes</taxon>
        <taxon>Kitasatosporales</taxon>
        <taxon>Streptomycetaceae</taxon>
        <taxon>Streptomyces</taxon>
    </lineage>
</organism>
<evidence type="ECO:0000256" key="1">
    <source>
        <dbReference type="SAM" id="MobiDB-lite"/>
    </source>
</evidence>
<evidence type="ECO:0000313" key="3">
    <source>
        <dbReference type="EMBL" id="MBD9729633.1"/>
    </source>
</evidence>
<feature type="transmembrane region" description="Helical" evidence="2">
    <location>
        <begin position="112"/>
        <end position="136"/>
    </location>
</feature>
<evidence type="ECO:0000256" key="2">
    <source>
        <dbReference type="SAM" id="Phobius"/>
    </source>
</evidence>